<sequence length="452" mass="49597">MRGLLGALALLLLVQVVLAMTATLRQRQDTLHIFPTTPVAPPTSTAARTSWYTPTPTPMPTALSAASTVPISPSMGLVLPRAFPYDHIYVGAYKLGWLEVAPANPPIVGGWMRMVSPAVVLPDYSVHMLNVTGSEDPRDPHFYPVADPMCGSYAVTARVNTYDYTFTRTGWHMLVVNQTWMRPTITNNGTCQLPLVDTQSFFATALISIAPLPTVPPVPRPTGAHTTWLKLSTELPWSLPPPPKWGRREQIAAGLVIGLSVTAALVGVLLMLRVKRRRFLNAERHAFNHMRPELQEEFLRDNPQSALNPNRQPSGLALWVRKLRADIADQRARRAATAVHKPLPPLPPRDSGTPELHRAPCVPETIPLLHIQPAVRQSHVGLHYHAQTIHAPPYLGGSPPIVLTPMAPPLIIHPPIVPPYPIYAVQPPYVPVAPAHPAVWASQGGSPRRFSR</sequence>
<keyword evidence="3" id="KW-0732">Signal</keyword>
<dbReference type="OrthoDB" id="2562067at2759"/>
<feature type="transmembrane region" description="Helical" evidence="2">
    <location>
        <begin position="251"/>
        <end position="272"/>
    </location>
</feature>
<feature type="region of interest" description="Disordered" evidence="1">
    <location>
        <begin position="335"/>
        <end position="354"/>
    </location>
</feature>
<keyword evidence="2" id="KW-0812">Transmembrane</keyword>
<evidence type="ECO:0000256" key="1">
    <source>
        <dbReference type="SAM" id="MobiDB-lite"/>
    </source>
</evidence>
<name>A0A0J0XY12_9TREE</name>
<evidence type="ECO:0000313" key="4">
    <source>
        <dbReference type="EMBL" id="KLT45928.1"/>
    </source>
</evidence>
<protein>
    <submittedName>
        <fullName evidence="4">Uncharacterized protein</fullName>
    </submittedName>
</protein>
<gene>
    <name evidence="4" type="ORF">CC85DRAFT_282071</name>
</gene>
<feature type="signal peptide" evidence="3">
    <location>
        <begin position="1"/>
        <end position="19"/>
    </location>
</feature>
<evidence type="ECO:0000256" key="3">
    <source>
        <dbReference type="SAM" id="SignalP"/>
    </source>
</evidence>
<organism evidence="4 5">
    <name type="scientific">Cutaneotrichosporon oleaginosum</name>
    <dbReference type="NCBI Taxonomy" id="879819"/>
    <lineage>
        <taxon>Eukaryota</taxon>
        <taxon>Fungi</taxon>
        <taxon>Dikarya</taxon>
        <taxon>Basidiomycota</taxon>
        <taxon>Agaricomycotina</taxon>
        <taxon>Tremellomycetes</taxon>
        <taxon>Trichosporonales</taxon>
        <taxon>Trichosporonaceae</taxon>
        <taxon>Cutaneotrichosporon</taxon>
    </lineage>
</organism>
<keyword evidence="2" id="KW-0472">Membrane</keyword>
<dbReference type="AlphaFoldDB" id="A0A0J0XY12"/>
<proteinExistence type="predicted"/>
<accession>A0A0J0XY12</accession>
<evidence type="ECO:0000256" key="2">
    <source>
        <dbReference type="SAM" id="Phobius"/>
    </source>
</evidence>
<keyword evidence="2" id="KW-1133">Transmembrane helix</keyword>
<reference evidence="4 5" key="1">
    <citation type="submission" date="2015-03" db="EMBL/GenBank/DDBJ databases">
        <title>Genomics and transcriptomics of the oil-accumulating basidiomycete yeast T. oleaginosus allow insights into substrate utilization and the diverse evolutionary trajectories of mating systems in fungi.</title>
        <authorList>
            <consortium name="DOE Joint Genome Institute"/>
            <person name="Kourist R."/>
            <person name="Kracht O."/>
            <person name="Bracharz F."/>
            <person name="Lipzen A."/>
            <person name="Nolan M."/>
            <person name="Ohm R."/>
            <person name="Grigoriev I."/>
            <person name="Sun S."/>
            <person name="Heitman J."/>
            <person name="Bruck T."/>
            <person name="Nowrousian M."/>
        </authorList>
    </citation>
    <scope>NUCLEOTIDE SEQUENCE [LARGE SCALE GENOMIC DNA]</scope>
    <source>
        <strain evidence="4 5">IBC0246</strain>
    </source>
</reference>
<feature type="chain" id="PRO_5005245778" evidence="3">
    <location>
        <begin position="20"/>
        <end position="452"/>
    </location>
</feature>
<keyword evidence="5" id="KW-1185">Reference proteome</keyword>
<dbReference type="EMBL" id="KQ087179">
    <property type="protein sequence ID" value="KLT45928.1"/>
    <property type="molecule type" value="Genomic_DNA"/>
</dbReference>
<evidence type="ECO:0000313" key="5">
    <source>
        <dbReference type="Proteomes" id="UP000053611"/>
    </source>
</evidence>
<dbReference type="Proteomes" id="UP000053611">
    <property type="component" value="Unassembled WGS sequence"/>
</dbReference>